<dbReference type="GO" id="GO:0003700">
    <property type="term" value="F:DNA-binding transcription factor activity"/>
    <property type="evidence" value="ECO:0007669"/>
    <property type="project" value="InterPro"/>
</dbReference>
<accession>A0A5B2VEB7</accession>
<feature type="domain" description="HTH marR-type" evidence="4">
    <location>
        <begin position="9"/>
        <end position="140"/>
    </location>
</feature>
<comment type="caution">
    <text evidence="5">The sequence shown here is derived from an EMBL/GenBank/DDBJ whole genome shotgun (WGS) entry which is preliminary data.</text>
</comment>
<dbReference type="PANTHER" id="PTHR33164">
    <property type="entry name" value="TRANSCRIPTIONAL REGULATOR, MARR FAMILY"/>
    <property type="match status" value="1"/>
</dbReference>
<dbReference type="PRINTS" id="PR00598">
    <property type="entry name" value="HTHMARR"/>
</dbReference>
<dbReference type="AlphaFoldDB" id="A0A5B2VEB7"/>
<keyword evidence="2" id="KW-0238">DNA-binding</keyword>
<gene>
    <name evidence="5" type="ORF">F0L46_14350</name>
</gene>
<dbReference type="EMBL" id="VUOA01000026">
    <property type="protein sequence ID" value="KAA2236507.1"/>
    <property type="molecule type" value="Genomic_DNA"/>
</dbReference>
<dbReference type="InterPro" id="IPR000835">
    <property type="entry name" value="HTH_MarR-typ"/>
</dbReference>
<dbReference type="InterPro" id="IPR039422">
    <property type="entry name" value="MarR/SlyA-like"/>
</dbReference>
<dbReference type="Pfam" id="PF12802">
    <property type="entry name" value="MarR_2"/>
    <property type="match status" value="1"/>
</dbReference>
<dbReference type="Gene3D" id="1.10.10.10">
    <property type="entry name" value="Winged helix-like DNA-binding domain superfamily/Winged helix DNA-binding domain"/>
    <property type="match status" value="1"/>
</dbReference>
<organism evidence="5 6">
    <name type="scientific">Salinarimonas soli</name>
    <dbReference type="NCBI Taxonomy" id="1638099"/>
    <lineage>
        <taxon>Bacteria</taxon>
        <taxon>Pseudomonadati</taxon>
        <taxon>Pseudomonadota</taxon>
        <taxon>Alphaproteobacteria</taxon>
        <taxon>Hyphomicrobiales</taxon>
        <taxon>Salinarimonadaceae</taxon>
        <taxon>Salinarimonas</taxon>
    </lineage>
</organism>
<proteinExistence type="predicted"/>
<dbReference type="PANTHER" id="PTHR33164:SF64">
    <property type="entry name" value="TRANSCRIPTIONAL REGULATOR SLYA"/>
    <property type="match status" value="1"/>
</dbReference>
<dbReference type="SMART" id="SM00347">
    <property type="entry name" value="HTH_MARR"/>
    <property type="match status" value="1"/>
</dbReference>
<dbReference type="PROSITE" id="PS50995">
    <property type="entry name" value="HTH_MARR_2"/>
    <property type="match status" value="1"/>
</dbReference>
<evidence type="ECO:0000256" key="1">
    <source>
        <dbReference type="ARBA" id="ARBA00023015"/>
    </source>
</evidence>
<dbReference type="InterPro" id="IPR036390">
    <property type="entry name" value="WH_DNA-bd_sf"/>
</dbReference>
<reference evidence="5 6" key="1">
    <citation type="submission" date="2019-09" db="EMBL/GenBank/DDBJ databases">
        <title>Salinarimonas rosea gen. nov., sp. nov., a new member of the a-2 subgroup of the Proteobacteria.</title>
        <authorList>
            <person name="Liu J."/>
        </authorList>
    </citation>
    <scope>NUCLEOTIDE SEQUENCE [LARGE SCALE GENOMIC DNA]</scope>
    <source>
        <strain evidence="5 6">BN140002</strain>
    </source>
</reference>
<dbReference type="CDD" id="cd00090">
    <property type="entry name" value="HTH_ARSR"/>
    <property type="match status" value="1"/>
</dbReference>
<dbReference type="Proteomes" id="UP000323142">
    <property type="component" value="Unassembled WGS sequence"/>
</dbReference>
<dbReference type="InterPro" id="IPR036388">
    <property type="entry name" value="WH-like_DNA-bd_sf"/>
</dbReference>
<protein>
    <submittedName>
        <fullName evidence="5">Winged helix-turn-helix transcriptional regulator</fullName>
    </submittedName>
</protein>
<evidence type="ECO:0000256" key="2">
    <source>
        <dbReference type="ARBA" id="ARBA00023125"/>
    </source>
</evidence>
<dbReference type="InterPro" id="IPR011991">
    <property type="entry name" value="ArsR-like_HTH"/>
</dbReference>
<keyword evidence="6" id="KW-1185">Reference proteome</keyword>
<dbReference type="OrthoDB" id="8448256at2"/>
<evidence type="ECO:0000313" key="6">
    <source>
        <dbReference type="Proteomes" id="UP000323142"/>
    </source>
</evidence>
<dbReference type="SUPFAM" id="SSF46785">
    <property type="entry name" value="Winged helix' DNA-binding domain"/>
    <property type="match status" value="1"/>
</dbReference>
<dbReference type="GO" id="GO:0006950">
    <property type="term" value="P:response to stress"/>
    <property type="evidence" value="ECO:0007669"/>
    <property type="project" value="TreeGrafter"/>
</dbReference>
<keyword evidence="1" id="KW-0805">Transcription regulation</keyword>
<sequence length="159" mass="16844">MRSRHHPGLESVGWALVQAARLHRARVSERLGAVGLFAGQESVILALADGPMTMGELADLLRVRPPTASKTVSRLSSAGLLERRAGSGDGRLVRVGLTSAGEAKARALAGLWDEIDEEMLAGLSRDERARLLSLLRRVADRPDGASGAEPYDPAFSAPA</sequence>
<evidence type="ECO:0000256" key="3">
    <source>
        <dbReference type="ARBA" id="ARBA00023163"/>
    </source>
</evidence>
<reference evidence="5 6" key="2">
    <citation type="submission" date="2019-09" db="EMBL/GenBank/DDBJ databases">
        <authorList>
            <person name="Jin C."/>
        </authorList>
    </citation>
    <scope>NUCLEOTIDE SEQUENCE [LARGE SCALE GENOMIC DNA]</scope>
    <source>
        <strain evidence="5 6">BN140002</strain>
    </source>
</reference>
<name>A0A5B2VEB7_9HYPH</name>
<dbReference type="GO" id="GO:0003677">
    <property type="term" value="F:DNA binding"/>
    <property type="evidence" value="ECO:0007669"/>
    <property type="project" value="UniProtKB-KW"/>
</dbReference>
<keyword evidence="3" id="KW-0804">Transcription</keyword>
<evidence type="ECO:0000313" key="5">
    <source>
        <dbReference type="EMBL" id="KAA2236507.1"/>
    </source>
</evidence>
<evidence type="ECO:0000259" key="4">
    <source>
        <dbReference type="PROSITE" id="PS50995"/>
    </source>
</evidence>